<dbReference type="EMBL" id="SJPU01000002">
    <property type="protein sequence ID" value="TWU16884.1"/>
    <property type="molecule type" value="Genomic_DNA"/>
</dbReference>
<evidence type="ECO:0000313" key="1">
    <source>
        <dbReference type="EMBL" id="TWU16884.1"/>
    </source>
</evidence>
<protein>
    <submittedName>
        <fullName evidence="1">Uncharacterized protein</fullName>
    </submittedName>
</protein>
<comment type="caution">
    <text evidence="1">The sequence shown here is derived from an EMBL/GenBank/DDBJ whole genome shotgun (WGS) entry which is preliminary data.</text>
</comment>
<name>A0A5C6C125_9BACT</name>
<sequence length="138" mass="14915">MVLANLELKTGFTGGFGKCLHPAVILVVAPIELSGFDPRFGGSFSDEFTNQCRSVTVATSFHLIANALVTRAGTGNRFALLVIDDLASEMLERTVNAQPGLIGVTTQLVTNMTATAKSLRLNFLIFIHDDAPMMMIIW</sequence>
<dbReference type="Proteomes" id="UP000319908">
    <property type="component" value="Unassembled WGS sequence"/>
</dbReference>
<proteinExistence type="predicted"/>
<dbReference type="AlphaFoldDB" id="A0A5C6C125"/>
<organism evidence="1 2">
    <name type="scientific">Allorhodopirellula heiligendammensis</name>
    <dbReference type="NCBI Taxonomy" id="2714739"/>
    <lineage>
        <taxon>Bacteria</taxon>
        <taxon>Pseudomonadati</taxon>
        <taxon>Planctomycetota</taxon>
        <taxon>Planctomycetia</taxon>
        <taxon>Pirellulales</taxon>
        <taxon>Pirellulaceae</taxon>
        <taxon>Allorhodopirellula</taxon>
    </lineage>
</organism>
<reference evidence="1 2" key="1">
    <citation type="journal article" date="2020" name="Antonie Van Leeuwenhoek">
        <title>Rhodopirellula heiligendammensis sp. nov., Rhodopirellula pilleata sp. nov., and Rhodopirellula solitaria sp. nov. isolated from natural or artificial marine surfaces in Northern Germany and California, USA, and emended description of the genus Rhodopirellula.</title>
        <authorList>
            <person name="Kallscheuer N."/>
            <person name="Wiegand S."/>
            <person name="Jogler M."/>
            <person name="Boedeker C."/>
            <person name="Peeters S.H."/>
            <person name="Rast P."/>
            <person name="Heuer A."/>
            <person name="Jetten M.S.M."/>
            <person name="Rohde M."/>
            <person name="Jogler C."/>
        </authorList>
    </citation>
    <scope>NUCLEOTIDE SEQUENCE [LARGE SCALE GENOMIC DNA]</scope>
    <source>
        <strain evidence="1 2">Poly21</strain>
    </source>
</reference>
<gene>
    <name evidence="1" type="ORF">Poly21_40920</name>
</gene>
<keyword evidence="2" id="KW-1185">Reference proteome</keyword>
<accession>A0A5C6C125</accession>
<evidence type="ECO:0000313" key="2">
    <source>
        <dbReference type="Proteomes" id="UP000319908"/>
    </source>
</evidence>